<dbReference type="Proteomes" id="UP000661280">
    <property type="component" value="Chromosome 3"/>
</dbReference>
<feature type="transmembrane region" description="Helical" evidence="1">
    <location>
        <begin position="119"/>
        <end position="139"/>
    </location>
</feature>
<evidence type="ECO:0000313" key="6">
    <source>
        <dbReference type="Proteomes" id="UP000661280"/>
    </source>
</evidence>
<evidence type="ECO:0000313" key="5">
    <source>
        <dbReference type="Proteomes" id="UP000075230"/>
    </source>
</evidence>
<reference evidence="5" key="2">
    <citation type="submission" date="2016-02" db="EMBL/GenBank/DDBJ databases">
        <title>Genome sequencing of Aspergillus luchuensis NBRC 4314.</title>
        <authorList>
            <person name="Yamada O."/>
        </authorList>
    </citation>
    <scope>NUCLEOTIDE SEQUENCE [LARGE SCALE GENOMIC DNA]</scope>
    <source>
        <strain evidence="5">RIB 2604</strain>
    </source>
</reference>
<evidence type="ECO:0000313" key="4">
    <source>
        <dbReference type="EMBL" id="GAT21226.1"/>
    </source>
</evidence>
<dbReference type="OrthoDB" id="3918601at2759"/>
<reference evidence="3" key="4">
    <citation type="submission" date="2021-02" db="EMBL/GenBank/DDBJ databases">
        <title>Aspergillus luchuensis mut. kawachii IFO 4304 genome sequence.</title>
        <authorList>
            <person name="Mori K."/>
            <person name="Kadooka C."/>
            <person name="Goto M."/>
            <person name="Futagami T."/>
        </authorList>
    </citation>
    <scope>NUCLEOTIDE SEQUENCE</scope>
    <source>
        <strain evidence="3">IFO 4308</strain>
    </source>
</reference>
<evidence type="ECO:0000313" key="3">
    <source>
        <dbReference type="EMBL" id="BCR98129.1"/>
    </source>
</evidence>
<dbReference type="KEGG" id="aluc:AKAW2_31448A"/>
<keyword evidence="1" id="KW-0472">Membrane</keyword>
<dbReference type="EMBL" id="AP024427">
    <property type="protein sequence ID" value="BCR98129.1"/>
    <property type="molecule type" value="Genomic_DNA"/>
</dbReference>
<keyword evidence="1" id="KW-0812">Transmembrane</keyword>
<evidence type="ECO:0000256" key="1">
    <source>
        <dbReference type="SAM" id="Phobius"/>
    </source>
</evidence>
<reference evidence="4 5" key="1">
    <citation type="journal article" date="2016" name="DNA Res.">
        <title>Genome sequence of Aspergillus luchuensis NBRC 4314.</title>
        <authorList>
            <person name="Yamada O."/>
            <person name="Machida M."/>
            <person name="Hosoyama A."/>
            <person name="Goto M."/>
            <person name="Takahashi T."/>
            <person name="Futagami T."/>
            <person name="Yamagata Y."/>
            <person name="Takeuchi M."/>
            <person name="Kobayashi T."/>
            <person name="Koike H."/>
            <person name="Abe K."/>
            <person name="Asai K."/>
            <person name="Arita M."/>
            <person name="Fujita N."/>
            <person name="Fukuda K."/>
            <person name="Higa K."/>
            <person name="Horikawa H."/>
            <person name="Ishikawa T."/>
            <person name="Jinno K."/>
            <person name="Kato Y."/>
            <person name="Kirimura K."/>
            <person name="Mizutani O."/>
            <person name="Nakasone K."/>
            <person name="Sano M."/>
            <person name="Shiraishi Y."/>
            <person name="Tsukahara M."/>
            <person name="Gomi K."/>
        </authorList>
    </citation>
    <scope>NUCLEOTIDE SEQUENCE [LARGE SCALE GENOMIC DNA]</scope>
    <source>
        <strain evidence="4 5">RIB 2604</strain>
    </source>
</reference>
<dbReference type="EMBL" id="BCWF01000010">
    <property type="protein sequence ID" value="GAT21226.1"/>
    <property type="molecule type" value="Genomic_DNA"/>
</dbReference>
<name>A0A146F578_ASPKA</name>
<reference evidence="3" key="3">
    <citation type="submission" date="2021-01" db="EMBL/GenBank/DDBJ databases">
        <authorList>
            <consortium name="Aspergillus luchuensis mut. kawachii IFO 4304 genome sequencing consortium"/>
            <person name="Kazuki M."/>
            <person name="Futagami T."/>
        </authorList>
    </citation>
    <scope>NUCLEOTIDE SEQUENCE</scope>
    <source>
        <strain evidence="3">IFO 4308</strain>
    </source>
</reference>
<dbReference type="InterPro" id="IPR049326">
    <property type="entry name" value="Rhodopsin_dom_fungi"/>
</dbReference>
<organism evidence="4 5">
    <name type="scientific">Aspergillus kawachii</name>
    <name type="common">White koji mold</name>
    <name type="synonym">Aspergillus awamori var. kawachi</name>
    <dbReference type="NCBI Taxonomy" id="1069201"/>
    <lineage>
        <taxon>Eukaryota</taxon>
        <taxon>Fungi</taxon>
        <taxon>Dikarya</taxon>
        <taxon>Ascomycota</taxon>
        <taxon>Pezizomycotina</taxon>
        <taxon>Eurotiomycetes</taxon>
        <taxon>Eurotiomycetidae</taxon>
        <taxon>Eurotiales</taxon>
        <taxon>Aspergillaceae</taxon>
        <taxon>Aspergillus</taxon>
        <taxon>Aspergillus subgen. Circumdati</taxon>
    </lineage>
</organism>
<dbReference type="AlphaFoldDB" id="A0A146F578"/>
<accession>A0A146F578</accession>
<sequence length="319" mass="34753">MTDHSAAIKVVTCFLLIVSFIAVVACLTTNWQVLRRKVSSVALLLSTLIASIASGAAVSVAATHGLGQDSPLSDGQVVVMQKALYSMEVLYVLTLGLGKLSVMVLFYSLLSSTGQSKSVLAATGLLLVWVVVMAIVVCLQCHPPEVWNIVGGKCLDLSGIWIAFGVMNVLVEIMIIAVPSFIIFRLQLGLKRRLVVISCFGIRILYVAILYQDFDTSDLSSRDIAGSIVQLCYVRNFKLHADSPLPTNVWQWAICSQVLQTVAILSACVPYLREFLESFPSGMFKPTELKHPTVQSAYNATKCSDSDIELMRPESTKDT</sequence>
<feature type="transmembrane region" description="Helical" evidence="1">
    <location>
        <begin position="83"/>
        <end position="107"/>
    </location>
</feature>
<keyword evidence="6" id="KW-1185">Reference proteome</keyword>
<feature type="transmembrane region" description="Helical" evidence="1">
    <location>
        <begin position="6"/>
        <end position="29"/>
    </location>
</feature>
<dbReference type="PANTHER" id="PTHR38794">
    <property type="entry name" value="INTEGRAL MEMBRANE PROTEIN"/>
    <property type="match status" value="1"/>
</dbReference>
<dbReference type="PANTHER" id="PTHR38794:SF1">
    <property type="entry name" value="INTEGRAL MEMBRANE PROTEIN"/>
    <property type="match status" value="1"/>
</dbReference>
<evidence type="ECO:0000259" key="2">
    <source>
        <dbReference type="Pfam" id="PF20684"/>
    </source>
</evidence>
<feature type="transmembrane region" description="Helical" evidence="1">
    <location>
        <begin position="194"/>
        <end position="211"/>
    </location>
</feature>
<feature type="transmembrane region" description="Helical" evidence="1">
    <location>
        <begin position="159"/>
        <end position="182"/>
    </location>
</feature>
<dbReference type="VEuPathDB" id="FungiDB:ASPFODRAFT_193229"/>
<protein>
    <recommendedName>
        <fullName evidence="2">Rhodopsin domain-containing protein</fullName>
    </recommendedName>
</protein>
<dbReference type="RefSeq" id="XP_041541895.1">
    <property type="nucleotide sequence ID" value="XM_041688074.1"/>
</dbReference>
<dbReference type="Proteomes" id="UP000075230">
    <property type="component" value="Unassembled WGS sequence"/>
</dbReference>
<dbReference type="Pfam" id="PF20684">
    <property type="entry name" value="Fung_rhodopsin"/>
    <property type="match status" value="1"/>
</dbReference>
<dbReference type="GeneID" id="64959454"/>
<gene>
    <name evidence="3" type="ORF">AKAW2_31448A</name>
    <name evidence="4" type="ORF">RIB2604_01001130</name>
</gene>
<proteinExistence type="predicted"/>
<feature type="transmembrane region" description="Helical" evidence="1">
    <location>
        <begin position="41"/>
        <end position="63"/>
    </location>
</feature>
<keyword evidence="1" id="KW-1133">Transmembrane helix</keyword>
<feature type="domain" description="Rhodopsin" evidence="2">
    <location>
        <begin position="44"/>
        <end position="277"/>
    </location>
</feature>